<reference evidence="3 4" key="1">
    <citation type="journal article" date="2014" name="Agronomy (Basel)">
        <title>A Draft Genome Sequence for Ensete ventricosum, the Drought-Tolerant Tree Against Hunger.</title>
        <authorList>
            <person name="Harrison J."/>
            <person name="Moore K.A."/>
            <person name="Paszkiewicz K."/>
            <person name="Jones T."/>
            <person name="Grant M."/>
            <person name="Ambacheew D."/>
            <person name="Muzemil S."/>
            <person name="Studholme D.J."/>
        </authorList>
    </citation>
    <scope>NUCLEOTIDE SEQUENCE [LARGE SCALE GENOMIC DNA]</scope>
</reference>
<evidence type="ECO:0000313" key="4">
    <source>
        <dbReference type="Proteomes" id="UP000287651"/>
    </source>
</evidence>
<gene>
    <name evidence="3" type="ORF">B296_00023433</name>
</gene>
<evidence type="ECO:0000313" key="3">
    <source>
        <dbReference type="EMBL" id="RRT47004.1"/>
    </source>
</evidence>
<protein>
    <recommendedName>
        <fullName evidence="5">CASP-like protein</fullName>
    </recommendedName>
</protein>
<evidence type="ECO:0000256" key="1">
    <source>
        <dbReference type="SAM" id="Phobius"/>
    </source>
</evidence>
<feature type="transmembrane region" description="Helical" evidence="1">
    <location>
        <begin position="83"/>
        <end position="100"/>
    </location>
</feature>
<keyword evidence="1" id="KW-1133">Transmembrane helix</keyword>
<dbReference type="AlphaFoldDB" id="A0A426Y5M1"/>
<evidence type="ECO:0000256" key="2">
    <source>
        <dbReference type="SAM" id="SignalP"/>
    </source>
</evidence>
<dbReference type="Proteomes" id="UP000287651">
    <property type="component" value="Unassembled WGS sequence"/>
</dbReference>
<accession>A0A426Y5M1</accession>
<proteinExistence type="predicted"/>
<organism evidence="3 4">
    <name type="scientific">Ensete ventricosum</name>
    <name type="common">Abyssinian banana</name>
    <name type="synonym">Musa ensete</name>
    <dbReference type="NCBI Taxonomy" id="4639"/>
    <lineage>
        <taxon>Eukaryota</taxon>
        <taxon>Viridiplantae</taxon>
        <taxon>Streptophyta</taxon>
        <taxon>Embryophyta</taxon>
        <taxon>Tracheophyta</taxon>
        <taxon>Spermatophyta</taxon>
        <taxon>Magnoliopsida</taxon>
        <taxon>Liliopsida</taxon>
        <taxon>Zingiberales</taxon>
        <taxon>Musaceae</taxon>
        <taxon>Ensete</taxon>
    </lineage>
</organism>
<sequence length="123" mass="13806">MLLYVVLLSWKLQQVCGLRNVDLVLERNEEQTAVAKSERFLAGVDAVDIDGSKKPEAEPSSSQNRNAKDRMLRFRNFFCRSKLAATLTWISVSVLVYLAFRMSLESSDPSPALVTYSDSGNFP</sequence>
<comment type="caution">
    <text evidence="3">The sequence shown here is derived from an EMBL/GenBank/DDBJ whole genome shotgun (WGS) entry which is preliminary data.</text>
</comment>
<keyword evidence="1" id="KW-0812">Transmembrane</keyword>
<name>A0A426Y5M1_ENSVE</name>
<keyword evidence="1" id="KW-0472">Membrane</keyword>
<feature type="chain" id="PRO_5019148054" description="CASP-like protein" evidence="2">
    <location>
        <begin position="18"/>
        <end position="123"/>
    </location>
</feature>
<feature type="signal peptide" evidence="2">
    <location>
        <begin position="1"/>
        <end position="17"/>
    </location>
</feature>
<evidence type="ECO:0008006" key="5">
    <source>
        <dbReference type="Google" id="ProtNLM"/>
    </source>
</evidence>
<keyword evidence="2" id="KW-0732">Signal</keyword>
<dbReference type="EMBL" id="AMZH03014813">
    <property type="protein sequence ID" value="RRT47004.1"/>
    <property type="molecule type" value="Genomic_DNA"/>
</dbReference>